<reference evidence="2" key="1">
    <citation type="submission" date="2016-10" db="EMBL/GenBank/DDBJ databases">
        <authorList>
            <person name="Varghese N."/>
            <person name="Submissions S."/>
        </authorList>
    </citation>
    <scope>NUCLEOTIDE SEQUENCE [LARGE SCALE GENOMIC DNA]</scope>
    <source>
        <strain evidence="2">DSM 17298</strain>
    </source>
</reference>
<evidence type="ECO:0000313" key="2">
    <source>
        <dbReference type="Proteomes" id="UP000236736"/>
    </source>
</evidence>
<evidence type="ECO:0000313" key="1">
    <source>
        <dbReference type="EMBL" id="SEF58222.1"/>
    </source>
</evidence>
<sequence>MMSFISLFYFSFLFSDPVKVIENTILEIGIDANDSNNIFLLEINDCDFCTDVLLKYLSGPLKSKTNNFVLVYGNLGDNLIKFERLVQKGNIYYLNDKDLFLAVGSILNFKTSPYILKIDNNGKFLMAGRLLND</sequence>
<dbReference type="AlphaFoldDB" id="A0A1H5T5T2"/>
<name>A0A1H5T5T2_9BACT</name>
<dbReference type="EMBL" id="FNVR01000002">
    <property type="protein sequence ID" value="SEF58222.1"/>
    <property type="molecule type" value="Genomic_DNA"/>
</dbReference>
<accession>A0A1H5T5T2</accession>
<dbReference type="RefSeq" id="WP_103923417.1">
    <property type="nucleotide sequence ID" value="NZ_FNVR01000002.1"/>
</dbReference>
<keyword evidence="2" id="KW-1185">Reference proteome</keyword>
<proteinExistence type="predicted"/>
<dbReference type="Proteomes" id="UP000236736">
    <property type="component" value="Unassembled WGS sequence"/>
</dbReference>
<gene>
    <name evidence="1" type="ORF">SAMN03080598_00712</name>
</gene>
<protein>
    <submittedName>
        <fullName evidence="1">Uncharacterized protein</fullName>
    </submittedName>
</protein>
<organism evidence="1 2">
    <name type="scientific">Algoriphagus boritolerans DSM 17298 = JCM 18970</name>
    <dbReference type="NCBI Taxonomy" id="1120964"/>
    <lineage>
        <taxon>Bacteria</taxon>
        <taxon>Pseudomonadati</taxon>
        <taxon>Bacteroidota</taxon>
        <taxon>Cytophagia</taxon>
        <taxon>Cytophagales</taxon>
        <taxon>Cyclobacteriaceae</taxon>
        <taxon>Algoriphagus</taxon>
    </lineage>
</organism>